<evidence type="ECO:0000256" key="1">
    <source>
        <dbReference type="SAM" id="Phobius"/>
    </source>
</evidence>
<comment type="caution">
    <text evidence="2">The sequence shown here is derived from an EMBL/GenBank/DDBJ whole genome shotgun (WGS) entry which is preliminary data.</text>
</comment>
<sequence>MPTGALDVVAEGFLDGPHDLVTTQVTSLSFRVESGPMLTCSRRSTTGGLIVAVVAALAVVVPAGAAGASEETPAKVANGIAVGVQLEALSDVKVARAEVARGSRVSVARLIERQGQLTAVDVELADGHIARVAMATVRKSFRVLSE</sequence>
<keyword evidence="3" id="KW-1185">Reference proteome</keyword>
<proteinExistence type="predicted"/>
<gene>
    <name evidence="2" type="ORF">POL72_23050</name>
</gene>
<keyword evidence="1" id="KW-0472">Membrane</keyword>
<name>A0ABT5C2K8_9BACT</name>
<accession>A0ABT5C2K8</accession>
<keyword evidence="1" id="KW-1133">Transmembrane helix</keyword>
<protein>
    <submittedName>
        <fullName evidence="2">Uncharacterized protein</fullName>
    </submittedName>
</protein>
<evidence type="ECO:0000313" key="2">
    <source>
        <dbReference type="EMBL" id="MDC0680636.1"/>
    </source>
</evidence>
<feature type="transmembrane region" description="Helical" evidence="1">
    <location>
        <begin position="47"/>
        <end position="68"/>
    </location>
</feature>
<dbReference type="Proteomes" id="UP001217485">
    <property type="component" value="Unassembled WGS sequence"/>
</dbReference>
<dbReference type="EMBL" id="JAQNDK010000002">
    <property type="protein sequence ID" value="MDC0680636.1"/>
    <property type="molecule type" value="Genomic_DNA"/>
</dbReference>
<keyword evidence="1" id="KW-0812">Transmembrane</keyword>
<organism evidence="2 3">
    <name type="scientific">Sorangium atrum</name>
    <dbReference type="NCBI Taxonomy" id="2995308"/>
    <lineage>
        <taxon>Bacteria</taxon>
        <taxon>Pseudomonadati</taxon>
        <taxon>Myxococcota</taxon>
        <taxon>Polyangia</taxon>
        <taxon>Polyangiales</taxon>
        <taxon>Polyangiaceae</taxon>
        <taxon>Sorangium</taxon>
    </lineage>
</organism>
<evidence type="ECO:0000313" key="3">
    <source>
        <dbReference type="Proteomes" id="UP001217485"/>
    </source>
</evidence>
<dbReference type="RefSeq" id="WP_272097666.1">
    <property type="nucleotide sequence ID" value="NZ_JAQNDK010000002.1"/>
</dbReference>
<reference evidence="2 3" key="1">
    <citation type="submission" date="2023-01" db="EMBL/GenBank/DDBJ databases">
        <title>Minimal conservation of predation-associated metabolite biosynthetic gene clusters underscores biosynthetic potential of Myxococcota including descriptions for ten novel species: Archangium lansinium sp. nov., Myxococcus landrumus sp. nov., Nannocystis bai.</title>
        <authorList>
            <person name="Ahearne A."/>
            <person name="Stevens C."/>
            <person name="Dowd S."/>
        </authorList>
    </citation>
    <scope>NUCLEOTIDE SEQUENCE [LARGE SCALE GENOMIC DNA]</scope>
    <source>
        <strain evidence="2 3">WIWO2</strain>
    </source>
</reference>